<protein>
    <recommendedName>
        <fullName evidence="3">tRNA pseudouridine(55) synthase</fullName>
        <ecNumber evidence="3">5.4.99.25</ecNumber>
    </recommendedName>
</protein>
<dbReference type="InterPro" id="IPR020103">
    <property type="entry name" value="PsdUridine_synth_cat_dom_sf"/>
</dbReference>
<sequence length="465" mass="52173">MNGTLRRAIEYAFKIHRPVDMATPKGPVVEGIFAIHKPPSMTSFDVIRILQPLFKKSKLFAPLLARERNIKLSEPRTKARFRRDKKDLDIKLGHGGTLDPIATGVLIIGVGRGTKVLGRFLECTKKYETTVLFGAATDSYDRVGKVVGRAPYDHITKEQVEEALGQFRGHIMQKPSIFSALRVNGKRMYEYAREGGEIPELKERPVEVEELELVKFLESGTHDFKLPGEQASKEEKEIADKVLHIKDLAKDSDSSLKRKREEDSIQDAPPEKVPRSSPQPEATERAANELEVVDSKESGDPMMSGALQPTQSRESSPASKEEPPAAVLTMTVSSGFYVRSLCHDLGTAVGSLGLMSTLVRSRQAQFELGKNVLEYEDLSKGEEVWGPKIEAMLKDWQEKEGNQSSDDEKDEKDEKEKKGSKHPFREGSKKNPRKQHNKKQWSGRRDSDSLPAERSRRRNTSSAEP</sequence>
<dbReference type="EC" id="5.4.99.25" evidence="3"/>
<keyword evidence="9" id="KW-1185">Reference proteome</keyword>
<feature type="compositionally biased region" description="Basic residues" evidence="6">
    <location>
        <begin position="430"/>
        <end position="442"/>
    </location>
</feature>
<dbReference type="AlphaFoldDB" id="A0A517LNT9"/>
<dbReference type="HAMAP" id="MF_01080">
    <property type="entry name" value="TruB_bact"/>
    <property type="match status" value="1"/>
</dbReference>
<dbReference type="SUPFAM" id="SSF55120">
    <property type="entry name" value="Pseudouridine synthase"/>
    <property type="match status" value="1"/>
</dbReference>
<organism evidence="8 9">
    <name type="scientific">Venturia effusa</name>
    <dbReference type="NCBI Taxonomy" id="50376"/>
    <lineage>
        <taxon>Eukaryota</taxon>
        <taxon>Fungi</taxon>
        <taxon>Dikarya</taxon>
        <taxon>Ascomycota</taxon>
        <taxon>Pezizomycotina</taxon>
        <taxon>Dothideomycetes</taxon>
        <taxon>Pleosporomycetidae</taxon>
        <taxon>Venturiales</taxon>
        <taxon>Venturiaceae</taxon>
        <taxon>Venturia</taxon>
    </lineage>
</organism>
<feature type="compositionally biased region" description="Basic and acidic residues" evidence="6">
    <location>
        <begin position="252"/>
        <end position="274"/>
    </location>
</feature>
<dbReference type="PANTHER" id="PTHR13767">
    <property type="entry name" value="TRNA-PSEUDOURIDINE SYNTHASE"/>
    <property type="match status" value="1"/>
</dbReference>
<keyword evidence="5" id="KW-0413">Isomerase</keyword>
<dbReference type="STRING" id="50376.A0A517LNT9"/>
<accession>A0A517LNT9</accession>
<evidence type="ECO:0000259" key="7">
    <source>
        <dbReference type="Pfam" id="PF01509"/>
    </source>
</evidence>
<evidence type="ECO:0000256" key="4">
    <source>
        <dbReference type="ARBA" id="ARBA00022694"/>
    </source>
</evidence>
<evidence type="ECO:0000256" key="5">
    <source>
        <dbReference type="ARBA" id="ARBA00023235"/>
    </source>
</evidence>
<evidence type="ECO:0000256" key="3">
    <source>
        <dbReference type="ARBA" id="ARBA00012787"/>
    </source>
</evidence>
<dbReference type="Pfam" id="PF01509">
    <property type="entry name" value="TruB_N"/>
    <property type="match status" value="1"/>
</dbReference>
<evidence type="ECO:0000313" key="8">
    <source>
        <dbReference type="EMBL" id="QDS77295.1"/>
    </source>
</evidence>
<dbReference type="GO" id="GO:0003723">
    <property type="term" value="F:RNA binding"/>
    <property type="evidence" value="ECO:0007669"/>
    <property type="project" value="InterPro"/>
</dbReference>
<keyword evidence="4" id="KW-0819">tRNA processing</keyword>
<feature type="compositionally biased region" description="Basic and acidic residues" evidence="6">
    <location>
        <begin position="412"/>
        <end position="429"/>
    </location>
</feature>
<dbReference type="GO" id="GO:0160148">
    <property type="term" value="F:tRNA pseudouridine(55) synthase activity"/>
    <property type="evidence" value="ECO:0007669"/>
    <property type="project" value="UniProtKB-EC"/>
</dbReference>
<feature type="region of interest" description="Disordered" evidence="6">
    <location>
        <begin position="252"/>
        <end position="324"/>
    </location>
</feature>
<comment type="similarity">
    <text evidence="2">Belongs to the pseudouridine synthase TruB family.</text>
</comment>
<dbReference type="Proteomes" id="UP000316270">
    <property type="component" value="Chromosome 17"/>
</dbReference>
<feature type="compositionally biased region" description="Basic and acidic residues" evidence="6">
    <location>
        <begin position="282"/>
        <end position="299"/>
    </location>
</feature>
<dbReference type="OrthoDB" id="9995526at2759"/>
<gene>
    <name evidence="8" type="ORF">FKW77_004433</name>
</gene>
<feature type="compositionally biased region" description="Polar residues" evidence="6">
    <location>
        <begin position="307"/>
        <end position="318"/>
    </location>
</feature>
<dbReference type="InterPro" id="IPR002501">
    <property type="entry name" value="PsdUridine_synth_N"/>
</dbReference>
<feature type="region of interest" description="Disordered" evidence="6">
    <location>
        <begin position="394"/>
        <end position="465"/>
    </location>
</feature>
<dbReference type="InterPro" id="IPR014780">
    <property type="entry name" value="tRNA_psdUridine_synth_TruB"/>
</dbReference>
<dbReference type="GO" id="GO:0005634">
    <property type="term" value="C:nucleus"/>
    <property type="evidence" value="ECO:0007669"/>
    <property type="project" value="TreeGrafter"/>
</dbReference>
<comment type="catalytic activity">
    <reaction evidence="1">
        <text>a uridine in mRNA = a pseudouridine in mRNA</text>
        <dbReference type="Rhea" id="RHEA:56644"/>
        <dbReference type="Rhea" id="RHEA-COMP:14658"/>
        <dbReference type="Rhea" id="RHEA-COMP:14659"/>
        <dbReference type="ChEBI" id="CHEBI:65314"/>
        <dbReference type="ChEBI" id="CHEBI:65315"/>
    </reaction>
</comment>
<evidence type="ECO:0000256" key="6">
    <source>
        <dbReference type="SAM" id="MobiDB-lite"/>
    </source>
</evidence>
<feature type="domain" description="Pseudouridine synthase II N-terminal" evidence="7">
    <location>
        <begin position="91"/>
        <end position="219"/>
    </location>
</feature>
<dbReference type="EMBL" id="CP042201">
    <property type="protein sequence ID" value="QDS77295.1"/>
    <property type="molecule type" value="Genomic_DNA"/>
</dbReference>
<name>A0A517LNT9_9PEZI</name>
<reference evidence="8 9" key="1">
    <citation type="submission" date="2019-07" db="EMBL/GenBank/DDBJ databases">
        <title>Finished genome of Venturia effusa.</title>
        <authorList>
            <person name="Young C.A."/>
            <person name="Cox M.P."/>
            <person name="Ganley A.R.D."/>
            <person name="David W.J."/>
        </authorList>
    </citation>
    <scope>NUCLEOTIDE SEQUENCE [LARGE SCALE GENOMIC DNA]</scope>
    <source>
        <strain evidence="9">albino</strain>
    </source>
</reference>
<proteinExistence type="inferred from homology"/>
<feature type="compositionally biased region" description="Basic and acidic residues" evidence="6">
    <location>
        <begin position="443"/>
        <end position="454"/>
    </location>
</feature>
<dbReference type="GO" id="GO:1990481">
    <property type="term" value="P:mRNA pseudouridine synthesis"/>
    <property type="evidence" value="ECO:0007669"/>
    <property type="project" value="TreeGrafter"/>
</dbReference>
<evidence type="ECO:0000256" key="2">
    <source>
        <dbReference type="ARBA" id="ARBA00008999"/>
    </source>
</evidence>
<evidence type="ECO:0000256" key="1">
    <source>
        <dbReference type="ARBA" id="ARBA00001166"/>
    </source>
</evidence>
<dbReference type="Gene3D" id="3.30.2350.10">
    <property type="entry name" value="Pseudouridine synthase"/>
    <property type="match status" value="1"/>
</dbReference>
<dbReference type="GO" id="GO:0006400">
    <property type="term" value="P:tRNA modification"/>
    <property type="evidence" value="ECO:0007669"/>
    <property type="project" value="TreeGrafter"/>
</dbReference>
<dbReference type="PANTHER" id="PTHR13767:SF2">
    <property type="entry name" value="PSEUDOURIDYLATE SYNTHASE TRUB1"/>
    <property type="match status" value="1"/>
</dbReference>
<evidence type="ECO:0000313" key="9">
    <source>
        <dbReference type="Proteomes" id="UP000316270"/>
    </source>
</evidence>